<keyword evidence="7" id="KW-1185">Reference proteome</keyword>
<evidence type="ECO:0000256" key="3">
    <source>
        <dbReference type="ARBA" id="ARBA00022795"/>
    </source>
</evidence>
<evidence type="ECO:0000256" key="1">
    <source>
        <dbReference type="ARBA" id="ARBA00004514"/>
    </source>
</evidence>
<accession>A0ABS3A471</accession>
<dbReference type="Proteomes" id="UP000779070">
    <property type="component" value="Unassembled WGS sequence"/>
</dbReference>
<keyword evidence="6" id="KW-0282">Flagellum</keyword>
<sequence>MHSADDFLAQISFLCDLDRDIANNLSAGDINAEEIVQLVDKREQLLLTLISTINEQQELAQLPEWHSAIERTQLTVELMQKKTAELGSSLKKYRYGNKSVQQYKKFL</sequence>
<name>A0ABS3A471_9VIBR</name>
<evidence type="ECO:0000256" key="2">
    <source>
        <dbReference type="ARBA" id="ARBA00022490"/>
    </source>
</evidence>
<keyword evidence="4" id="KW-0143">Chaperone</keyword>
<keyword evidence="3" id="KW-1005">Bacterial flagellum biogenesis</keyword>
<dbReference type="RefSeq" id="WP_206368387.1">
    <property type="nucleotide sequence ID" value="NZ_CAWPTM010000094.1"/>
</dbReference>
<dbReference type="Pfam" id="PF05400">
    <property type="entry name" value="FliT"/>
    <property type="match status" value="1"/>
</dbReference>
<comment type="subcellular location">
    <subcellularLocation>
        <location evidence="1">Cytoplasm</location>
        <location evidence="1">Cytosol</location>
    </subcellularLocation>
</comment>
<keyword evidence="6" id="KW-0966">Cell projection</keyword>
<evidence type="ECO:0000256" key="4">
    <source>
        <dbReference type="ARBA" id="ARBA00023186"/>
    </source>
</evidence>
<protein>
    <recommendedName>
        <fullName evidence="5">Flagellar protein FliT</fullName>
    </recommendedName>
</protein>
<evidence type="ECO:0000313" key="6">
    <source>
        <dbReference type="EMBL" id="MBN3579287.1"/>
    </source>
</evidence>
<evidence type="ECO:0000313" key="7">
    <source>
        <dbReference type="Proteomes" id="UP000779070"/>
    </source>
</evidence>
<evidence type="ECO:0000256" key="5">
    <source>
        <dbReference type="ARBA" id="ARBA00093797"/>
    </source>
</evidence>
<reference evidence="6 7" key="1">
    <citation type="submission" date="2021-02" db="EMBL/GenBank/DDBJ databases">
        <title>Draft Genome Sequences of 5 Vibrio neptunius Strains Isolated From of Bivalve Hatcheries.</title>
        <authorList>
            <person name="Galvis F."/>
            <person name="Barja J.L."/>
            <person name="Lemos M.L."/>
            <person name="Balado M."/>
        </authorList>
    </citation>
    <scope>NUCLEOTIDE SEQUENCE [LARGE SCALE GENOMIC DNA]</scope>
    <source>
        <strain evidence="6 7">PP-145.98</strain>
    </source>
</reference>
<proteinExistence type="predicted"/>
<organism evidence="6 7">
    <name type="scientific">Vibrio neptunius</name>
    <dbReference type="NCBI Taxonomy" id="170651"/>
    <lineage>
        <taxon>Bacteria</taxon>
        <taxon>Pseudomonadati</taxon>
        <taxon>Pseudomonadota</taxon>
        <taxon>Gammaproteobacteria</taxon>
        <taxon>Vibrionales</taxon>
        <taxon>Vibrionaceae</taxon>
        <taxon>Vibrio</taxon>
    </lineage>
</organism>
<gene>
    <name evidence="6" type="ORF">JYA62_16620</name>
</gene>
<dbReference type="EMBL" id="JAFHLB010000023">
    <property type="protein sequence ID" value="MBN3579287.1"/>
    <property type="molecule type" value="Genomic_DNA"/>
</dbReference>
<keyword evidence="6" id="KW-0969">Cilium</keyword>
<comment type="caution">
    <text evidence="6">The sequence shown here is derived from an EMBL/GenBank/DDBJ whole genome shotgun (WGS) entry which is preliminary data.</text>
</comment>
<keyword evidence="2" id="KW-0963">Cytoplasm</keyword>
<dbReference type="InterPro" id="IPR008622">
    <property type="entry name" value="FliT"/>
</dbReference>